<feature type="region of interest" description="Disordered" evidence="2">
    <location>
        <begin position="550"/>
        <end position="589"/>
    </location>
</feature>
<dbReference type="InterPro" id="IPR045153">
    <property type="entry name" value="Est1/Ebs1-like"/>
</dbReference>
<name>A0A7R9BQG5_9CRUS</name>
<dbReference type="GO" id="GO:0000184">
    <property type="term" value="P:nuclear-transcribed mRNA catabolic process, nonsense-mediated decay"/>
    <property type="evidence" value="ECO:0007669"/>
    <property type="project" value="UniProtKB-KW"/>
</dbReference>
<keyword evidence="1" id="KW-0866">Nonsense-mediated mRNA decay</keyword>
<feature type="domain" description="DNA/RNA-binding" evidence="3">
    <location>
        <begin position="152"/>
        <end position="392"/>
    </location>
</feature>
<keyword evidence="6" id="KW-1185">Reference proteome</keyword>
<dbReference type="GO" id="GO:0070034">
    <property type="term" value="F:telomerase RNA binding"/>
    <property type="evidence" value="ECO:0007669"/>
    <property type="project" value="TreeGrafter"/>
</dbReference>
<dbReference type="Gene3D" id="1.25.40.10">
    <property type="entry name" value="Tetratricopeptide repeat domain"/>
    <property type="match status" value="1"/>
</dbReference>
<evidence type="ECO:0000313" key="5">
    <source>
        <dbReference type="EMBL" id="CAD7279601.1"/>
    </source>
</evidence>
<evidence type="ECO:0000259" key="3">
    <source>
        <dbReference type="Pfam" id="PF10373"/>
    </source>
</evidence>
<organism evidence="5">
    <name type="scientific">Notodromas monacha</name>
    <dbReference type="NCBI Taxonomy" id="399045"/>
    <lineage>
        <taxon>Eukaryota</taxon>
        <taxon>Metazoa</taxon>
        <taxon>Ecdysozoa</taxon>
        <taxon>Arthropoda</taxon>
        <taxon>Crustacea</taxon>
        <taxon>Oligostraca</taxon>
        <taxon>Ostracoda</taxon>
        <taxon>Podocopa</taxon>
        <taxon>Podocopida</taxon>
        <taxon>Cypridocopina</taxon>
        <taxon>Cypridoidea</taxon>
        <taxon>Cyprididae</taxon>
        <taxon>Notodromas</taxon>
    </lineage>
</organism>
<proteinExistence type="predicted"/>
<evidence type="ECO:0000259" key="4">
    <source>
        <dbReference type="Pfam" id="PF10374"/>
    </source>
</evidence>
<dbReference type="PANTHER" id="PTHR15696">
    <property type="entry name" value="SMG-7 SUPPRESSOR WITH MORPHOLOGICAL EFFECT ON GENITALIA PROTEIN 7"/>
    <property type="match status" value="1"/>
</dbReference>
<dbReference type="InterPro" id="IPR018834">
    <property type="entry name" value="DNA/RNA-bd_Est1-type"/>
</dbReference>
<dbReference type="Proteomes" id="UP000678499">
    <property type="component" value="Unassembled WGS sequence"/>
</dbReference>
<feature type="domain" description="Telomerase activating protein Est1-like N-terminal" evidence="4">
    <location>
        <begin position="56"/>
        <end position="148"/>
    </location>
</feature>
<reference evidence="5" key="1">
    <citation type="submission" date="2020-11" db="EMBL/GenBank/DDBJ databases">
        <authorList>
            <person name="Tran Van P."/>
        </authorList>
    </citation>
    <scope>NUCLEOTIDE SEQUENCE</scope>
</reference>
<evidence type="ECO:0008006" key="7">
    <source>
        <dbReference type="Google" id="ProtNLM"/>
    </source>
</evidence>
<dbReference type="GO" id="GO:0042162">
    <property type="term" value="F:telomeric DNA binding"/>
    <property type="evidence" value="ECO:0007669"/>
    <property type="project" value="TreeGrafter"/>
</dbReference>
<feature type="compositionally biased region" description="Polar residues" evidence="2">
    <location>
        <begin position="946"/>
        <end position="955"/>
    </location>
</feature>
<protein>
    <recommendedName>
        <fullName evidence="7">Protein SMG7</fullName>
    </recommendedName>
</protein>
<feature type="region of interest" description="Disordered" evidence="2">
    <location>
        <begin position="720"/>
        <end position="741"/>
    </location>
</feature>
<dbReference type="PANTHER" id="PTHR15696:SF5">
    <property type="entry name" value="NONSENSE-MEDIATED MRNA DECAY FACTOR SMG7"/>
    <property type="match status" value="1"/>
</dbReference>
<feature type="region of interest" description="Disordered" evidence="2">
    <location>
        <begin position="626"/>
        <end position="684"/>
    </location>
</feature>
<gene>
    <name evidence="5" type="ORF">NMOB1V02_LOCUS7270</name>
</gene>
<evidence type="ECO:0000256" key="1">
    <source>
        <dbReference type="ARBA" id="ARBA00023161"/>
    </source>
</evidence>
<feature type="compositionally biased region" description="Pro residues" evidence="2">
    <location>
        <begin position="674"/>
        <end position="684"/>
    </location>
</feature>
<sequence length="955" mass="105591">MSDPDETVQKKFHSEPEVFGTFIRLLHRTKRMTFDTQKLYEEIILRDLDYALEKRVEQDLWVVCFRQQITHLQTLCLDKKNPRIQQRTAILKWYLSSTLGFYAQLLRKLCAVHQLDLNRLKESIPRSVSFCVQSCLVHLGDVCRYQSKNELAEHYYQHAADISPSSGQPFNQLGLLYAAKSDLLSACCLHARSLSVRFPFPAAAQNLSKLLEKFVETPENKRNHLSGNEYIDKFLRFHAMISSVDEEQLALLAATLASQLPPLVATESLSAEKLLQMITLNLYALQKFREDEYQAVIHGHLAIIFIAAILPTYTLKSDRDPREYFTLPIVYILLVWMHHKTDRLDIFKTRPHVWPSLCHLLNRLKEKCGFREPNFSVTLPEESDLRGFLPSEAAFAHFRGSKPSNASCGSPASNEERAVRILVLGGKLAELDAQFIKKNSVGHFDACRGDGPNLLQISREPSPTTSIENLSTLIALPEVKTPGILRLDTSNNEGKENESVPKAKKMHSANANVPGFAGKRGGFHNVELHTIMKKSGLLDASKPMENNGKQVKFRSPSPEVSNDHRAVNGHGQANGLKNGPEMNSKGKTVPPRLLSLQVSSPIAQNGGTSWNEPAIGLWSNVDKHRMPSQAPTSNLGNYPRPGFGQQIAASLTGPRSKVPTQPPNFATNSATGLVPPPKNFNNPPPSMQPYQGIAFPPPNTHFNNPSLQNGPLAALFAQRNQDQRPKQPEAIGSGRVKKPSSENYVQKDFQGFPQRPGQRFPFGPENGVSNGEEKAFESLFQRPPPPLHFNMQVQDAGDFLRFPPPPMVGADGKESGLNAKPQPLFPPNEITRDKPFPPSGLNTLFGNLQMPSYADNGYSLFGFPPGSGKNRVPQVPVGSSAVGSNLKRGGDEMQPAWNSLNGIGNGLFPVPPPPPTSIWGGISPLEKLLESSRNSGGGNKFMGFGQNHQDNGQPP</sequence>
<dbReference type="OrthoDB" id="69928at2759"/>
<dbReference type="InterPro" id="IPR011990">
    <property type="entry name" value="TPR-like_helical_dom_sf"/>
</dbReference>
<feature type="region of interest" description="Disordered" evidence="2">
    <location>
        <begin position="929"/>
        <end position="955"/>
    </location>
</feature>
<dbReference type="GO" id="GO:0005697">
    <property type="term" value="C:telomerase holoenzyme complex"/>
    <property type="evidence" value="ECO:0007669"/>
    <property type="project" value="TreeGrafter"/>
</dbReference>
<dbReference type="AlphaFoldDB" id="A0A7R9BQG5"/>
<dbReference type="Pfam" id="PF10373">
    <property type="entry name" value="EST1_DNA_bind"/>
    <property type="match status" value="1"/>
</dbReference>
<dbReference type="EMBL" id="CAJPEX010001701">
    <property type="protein sequence ID" value="CAG0919753.1"/>
    <property type="molecule type" value="Genomic_DNA"/>
</dbReference>
<evidence type="ECO:0000313" key="6">
    <source>
        <dbReference type="Proteomes" id="UP000678499"/>
    </source>
</evidence>
<dbReference type="Pfam" id="PF10374">
    <property type="entry name" value="EST1"/>
    <property type="match status" value="1"/>
</dbReference>
<accession>A0A7R9BQG5</accession>
<dbReference type="InterPro" id="IPR019458">
    <property type="entry name" value="Est1-like_N"/>
</dbReference>
<dbReference type="SUPFAM" id="SSF48452">
    <property type="entry name" value="TPR-like"/>
    <property type="match status" value="1"/>
</dbReference>
<dbReference type="EMBL" id="OA883738">
    <property type="protein sequence ID" value="CAD7279601.1"/>
    <property type="molecule type" value="Genomic_DNA"/>
</dbReference>
<feature type="region of interest" description="Disordered" evidence="2">
    <location>
        <begin position="485"/>
        <end position="505"/>
    </location>
</feature>
<evidence type="ECO:0000256" key="2">
    <source>
        <dbReference type="SAM" id="MobiDB-lite"/>
    </source>
</evidence>